<evidence type="ECO:0000313" key="4">
    <source>
        <dbReference type="Proteomes" id="UP000239415"/>
    </source>
</evidence>
<keyword evidence="3" id="KW-0489">Methyltransferase</keyword>
<keyword evidence="3" id="KW-0808">Transferase</keyword>
<reference evidence="3 4" key="1">
    <citation type="submission" date="2018-03" db="EMBL/GenBank/DDBJ databases">
        <title>Genomic Encyclopedia of Archaeal and Bacterial Type Strains, Phase II (KMG-II): from individual species to whole genera.</title>
        <authorList>
            <person name="Goeker M."/>
        </authorList>
    </citation>
    <scope>NUCLEOTIDE SEQUENCE [LARGE SCALE GENOMIC DNA]</scope>
    <source>
        <strain evidence="3 4">DSM 43146</strain>
    </source>
</reference>
<sequence length="214" mass="22726">MRHPIFARVYEKLSVQMDRAGAAEHRHALAAGLRGRVIEIGAGNGLMFAHYPATATEVLAVEPEPRLRATAQAAARSAAVPIRVVDGLADALPAGDGEFDAAVTALVLCTVPDQQAALAEIRRVLRPGGQLRFLEHVRAEGPALRRAQQFADATLWPVLLGGCRTGRDTAGAITAAGFAINEVQRFRFPPGGPTSPASPHIRGTATRPGPERRR</sequence>
<dbReference type="InterPro" id="IPR052356">
    <property type="entry name" value="Thiol_S-MT"/>
</dbReference>
<accession>A0A2T0JQN3</accession>
<evidence type="ECO:0000313" key="3">
    <source>
        <dbReference type="EMBL" id="PRX09733.1"/>
    </source>
</evidence>
<protein>
    <submittedName>
        <fullName evidence="3">Ubiquinone/menaquinone biosynthesis C-methylase UbiE</fullName>
    </submittedName>
</protein>
<dbReference type="GO" id="GO:0008757">
    <property type="term" value="F:S-adenosylmethionine-dependent methyltransferase activity"/>
    <property type="evidence" value="ECO:0007669"/>
    <property type="project" value="InterPro"/>
</dbReference>
<dbReference type="AlphaFoldDB" id="A0A2T0JQN3"/>
<dbReference type="EMBL" id="PVMZ01000035">
    <property type="protein sequence ID" value="PRX09733.1"/>
    <property type="molecule type" value="Genomic_DNA"/>
</dbReference>
<dbReference type="Gene3D" id="3.40.50.150">
    <property type="entry name" value="Vaccinia Virus protein VP39"/>
    <property type="match status" value="1"/>
</dbReference>
<organism evidence="3 4">
    <name type="scientific">Actinoplanes italicus</name>
    <dbReference type="NCBI Taxonomy" id="113567"/>
    <lineage>
        <taxon>Bacteria</taxon>
        <taxon>Bacillati</taxon>
        <taxon>Actinomycetota</taxon>
        <taxon>Actinomycetes</taxon>
        <taxon>Micromonosporales</taxon>
        <taxon>Micromonosporaceae</taxon>
        <taxon>Actinoplanes</taxon>
    </lineage>
</organism>
<gene>
    <name evidence="3" type="ORF">CLV67_1359</name>
</gene>
<evidence type="ECO:0000259" key="2">
    <source>
        <dbReference type="Pfam" id="PF08241"/>
    </source>
</evidence>
<dbReference type="PANTHER" id="PTHR45036:SF1">
    <property type="entry name" value="METHYLTRANSFERASE LIKE 7A"/>
    <property type="match status" value="1"/>
</dbReference>
<dbReference type="PANTHER" id="PTHR45036">
    <property type="entry name" value="METHYLTRANSFERASE LIKE 7B"/>
    <property type="match status" value="1"/>
</dbReference>
<dbReference type="CDD" id="cd02440">
    <property type="entry name" value="AdoMet_MTases"/>
    <property type="match status" value="1"/>
</dbReference>
<dbReference type="OrthoDB" id="65624at2"/>
<evidence type="ECO:0000256" key="1">
    <source>
        <dbReference type="SAM" id="MobiDB-lite"/>
    </source>
</evidence>
<dbReference type="Proteomes" id="UP000239415">
    <property type="component" value="Unassembled WGS sequence"/>
</dbReference>
<feature type="domain" description="Methyltransferase type 11" evidence="2">
    <location>
        <begin position="39"/>
        <end position="132"/>
    </location>
</feature>
<dbReference type="Pfam" id="PF08241">
    <property type="entry name" value="Methyltransf_11"/>
    <property type="match status" value="1"/>
</dbReference>
<dbReference type="SUPFAM" id="SSF53335">
    <property type="entry name" value="S-adenosyl-L-methionine-dependent methyltransferases"/>
    <property type="match status" value="1"/>
</dbReference>
<keyword evidence="4" id="KW-1185">Reference proteome</keyword>
<feature type="region of interest" description="Disordered" evidence="1">
    <location>
        <begin position="186"/>
        <end position="214"/>
    </location>
</feature>
<keyword evidence="3" id="KW-0830">Ubiquinone</keyword>
<name>A0A2T0JQN3_9ACTN</name>
<dbReference type="InterPro" id="IPR029063">
    <property type="entry name" value="SAM-dependent_MTases_sf"/>
</dbReference>
<dbReference type="InterPro" id="IPR013216">
    <property type="entry name" value="Methyltransf_11"/>
</dbReference>
<proteinExistence type="predicted"/>
<comment type="caution">
    <text evidence="3">The sequence shown here is derived from an EMBL/GenBank/DDBJ whole genome shotgun (WGS) entry which is preliminary data.</text>
</comment>
<dbReference type="RefSeq" id="WP_106330463.1">
    <property type="nucleotide sequence ID" value="NZ_BOMO01000168.1"/>
</dbReference>
<dbReference type="GO" id="GO:0032259">
    <property type="term" value="P:methylation"/>
    <property type="evidence" value="ECO:0007669"/>
    <property type="project" value="UniProtKB-KW"/>
</dbReference>